<organism evidence="1 2">
    <name type="scientific">Butyricimonas virosa</name>
    <dbReference type="NCBI Taxonomy" id="544645"/>
    <lineage>
        <taxon>Bacteria</taxon>
        <taxon>Pseudomonadati</taxon>
        <taxon>Bacteroidota</taxon>
        <taxon>Bacteroidia</taxon>
        <taxon>Bacteroidales</taxon>
        <taxon>Odoribacteraceae</taxon>
        <taxon>Butyricimonas</taxon>
    </lineage>
</organism>
<gene>
    <name evidence="1" type="ORF">I6J59_16285</name>
</gene>
<name>A0ABX7H3S6_9BACT</name>
<keyword evidence="2" id="KW-1185">Reference proteome</keyword>
<accession>A0ABX7H3S6</accession>
<dbReference type="Proteomes" id="UP000654720">
    <property type="component" value="Chromosome"/>
</dbReference>
<dbReference type="EMBL" id="CP069450">
    <property type="protein sequence ID" value="QRO49448.1"/>
    <property type="molecule type" value="Genomic_DNA"/>
</dbReference>
<evidence type="ECO:0000313" key="2">
    <source>
        <dbReference type="Proteomes" id="UP000654720"/>
    </source>
</evidence>
<proteinExistence type="predicted"/>
<evidence type="ECO:0000313" key="1">
    <source>
        <dbReference type="EMBL" id="QRO49448.1"/>
    </source>
</evidence>
<dbReference type="RefSeq" id="WP_027200000.1">
    <property type="nucleotide sequence ID" value="NZ_CP069450.1"/>
</dbReference>
<reference evidence="1 2" key="1">
    <citation type="submission" date="2021-02" db="EMBL/GenBank/DDBJ databases">
        <title>FDA dAtabase for Regulatory Grade micrObial Sequences (FDA-ARGOS): Supporting development and validation of Infectious Disease Dx tests.</title>
        <authorList>
            <person name="Carlson P."/>
            <person name="Fischbach M."/>
            <person name="Hastie J."/>
            <person name="Bilen M."/>
            <person name="Cheng A."/>
            <person name="Tallon L."/>
            <person name="Sadzewicz L."/>
            <person name="Zhao X."/>
            <person name="Boylan J."/>
            <person name="Ott S."/>
            <person name="Bowen H."/>
            <person name="Vavikolanu K."/>
            <person name="Mehta A."/>
            <person name="Aluvathingal J."/>
            <person name="Nadendla S."/>
            <person name="Yan Y."/>
            <person name="Sichtig H."/>
        </authorList>
    </citation>
    <scope>NUCLEOTIDE SEQUENCE [LARGE SCALE GENOMIC DNA]</scope>
    <source>
        <strain evidence="1 2">FDAARGOS_1229</strain>
    </source>
</reference>
<protein>
    <submittedName>
        <fullName evidence="1">Uncharacterized protein</fullName>
    </submittedName>
</protein>
<sequence length="74" mass="7988">MNIPKIVSETAEKNGYDLVEYLGTYKGADAFCVGVKSDEEIPCPTGLPSAILFRNGVAEFVSGLESLELLNSFE</sequence>
<dbReference type="GeneID" id="93097863"/>